<reference evidence="1" key="1">
    <citation type="submission" date="2019-12" db="EMBL/GenBank/DDBJ databases">
        <title>Genome sequencing and annotation of Brassica cretica.</title>
        <authorList>
            <person name="Studholme D.J."/>
            <person name="Sarris P."/>
        </authorList>
    </citation>
    <scope>NUCLEOTIDE SEQUENCE</scope>
    <source>
        <strain evidence="1">PFS-109/04</strain>
        <tissue evidence="1">Leaf</tissue>
    </source>
</reference>
<name>A0A8S9NE49_BRACR</name>
<accession>A0A8S9NE49</accession>
<evidence type="ECO:0000313" key="2">
    <source>
        <dbReference type="Proteomes" id="UP000712600"/>
    </source>
</evidence>
<comment type="caution">
    <text evidence="1">The sequence shown here is derived from an EMBL/GenBank/DDBJ whole genome shotgun (WGS) entry which is preliminary data.</text>
</comment>
<dbReference type="EMBL" id="QGKX02001621">
    <property type="protein sequence ID" value="KAF3502322.1"/>
    <property type="molecule type" value="Genomic_DNA"/>
</dbReference>
<organism evidence="1 2">
    <name type="scientific">Brassica cretica</name>
    <name type="common">Mustard</name>
    <dbReference type="NCBI Taxonomy" id="69181"/>
    <lineage>
        <taxon>Eukaryota</taxon>
        <taxon>Viridiplantae</taxon>
        <taxon>Streptophyta</taxon>
        <taxon>Embryophyta</taxon>
        <taxon>Tracheophyta</taxon>
        <taxon>Spermatophyta</taxon>
        <taxon>Magnoliopsida</taxon>
        <taxon>eudicotyledons</taxon>
        <taxon>Gunneridae</taxon>
        <taxon>Pentapetalae</taxon>
        <taxon>rosids</taxon>
        <taxon>malvids</taxon>
        <taxon>Brassicales</taxon>
        <taxon>Brassicaceae</taxon>
        <taxon>Brassiceae</taxon>
        <taxon>Brassica</taxon>
    </lineage>
</organism>
<proteinExistence type="predicted"/>
<sequence>MASISVIGVSCQLMLLKDKKVLYLKIHLVLFHLRISGSPYHPPNGVFLVISPSPLMHFMFIEFRTVTTTSTASPSSPNSLLLVALEIHLVSPEILIDVRADLTRLLNCLAKSRSSSDNYALF</sequence>
<dbReference type="AlphaFoldDB" id="A0A8S9NE49"/>
<protein>
    <submittedName>
        <fullName evidence="1">Uncharacterized protein</fullName>
    </submittedName>
</protein>
<gene>
    <name evidence="1" type="ORF">F2Q69_00040517</name>
</gene>
<evidence type="ECO:0000313" key="1">
    <source>
        <dbReference type="EMBL" id="KAF3502322.1"/>
    </source>
</evidence>
<dbReference type="Proteomes" id="UP000712600">
    <property type="component" value="Unassembled WGS sequence"/>
</dbReference>